<evidence type="ECO:0000313" key="2">
    <source>
        <dbReference type="Proteomes" id="UP000052982"/>
    </source>
</evidence>
<dbReference type="RefSeq" id="WP_055635578.1">
    <property type="nucleotide sequence ID" value="NZ_KQ948763.1"/>
</dbReference>
<dbReference type="InterPro" id="IPR006652">
    <property type="entry name" value="Kelch_1"/>
</dbReference>
<gene>
    <name evidence="1" type="ORF">AQJ64_00585</name>
</gene>
<sequence length="363" mass="36116">MPPIRTSPGRWRARCALTGVLTVVAVLCAMLPAGARSGLNWITLPSLPTARYAPASAAAPCPRGQTGSCLYTVGGHGGTSVLATAESYNRSTNAWSTLANLPTPREALAAASAPCPDGQSGTCVYALGGNGPGVILATAQSYDPGTGAWSTVTSLPTARRYLAAASAPCPAGQTGTCVYALGGYGSKVLATVESFNPASRSWTTLASLPTARWALGAAAAPCPAGQTGICVYAVGGLGSSGDPTRTVESYNPVTRAWSQVTSLPTAQVAPGVAATSCPPGQTGTCVYSVGGTGPAAAVARSFNPVTRAWTTLPSLPTPRQEVGAAALPCPPGSTGNCVYIAGGYSGGALDTVEALDPPATTGR</sequence>
<dbReference type="SUPFAM" id="SSF117281">
    <property type="entry name" value="Kelch motif"/>
    <property type="match status" value="2"/>
</dbReference>
<dbReference type="EMBL" id="LMWW01000001">
    <property type="protein sequence ID" value="KUN89211.1"/>
    <property type="molecule type" value="Genomic_DNA"/>
</dbReference>
<dbReference type="Proteomes" id="UP000052982">
    <property type="component" value="Unassembled WGS sequence"/>
</dbReference>
<dbReference type="OrthoDB" id="3676679at2"/>
<dbReference type="STRING" id="1943.AQJ64_00585"/>
<dbReference type="AlphaFoldDB" id="A0A101TBE8"/>
<organism evidence="1 2">
    <name type="scientific">Streptomyces griseoruber</name>
    <dbReference type="NCBI Taxonomy" id="1943"/>
    <lineage>
        <taxon>Bacteria</taxon>
        <taxon>Bacillati</taxon>
        <taxon>Actinomycetota</taxon>
        <taxon>Actinomycetes</taxon>
        <taxon>Kitasatosporales</taxon>
        <taxon>Streptomycetaceae</taxon>
        <taxon>Streptomyces</taxon>
    </lineage>
</organism>
<keyword evidence="2" id="KW-1185">Reference proteome</keyword>
<dbReference type="PANTHER" id="PTHR45632">
    <property type="entry name" value="LD33804P"/>
    <property type="match status" value="1"/>
</dbReference>
<dbReference type="Pfam" id="PF01344">
    <property type="entry name" value="Kelch_1"/>
    <property type="match status" value="5"/>
</dbReference>
<name>A0A101TBE8_9ACTN</name>
<evidence type="ECO:0000313" key="1">
    <source>
        <dbReference type="EMBL" id="KUN89211.1"/>
    </source>
</evidence>
<dbReference type="PRINTS" id="PR00501">
    <property type="entry name" value="KELCHREPEAT"/>
</dbReference>
<dbReference type="Gene3D" id="2.120.10.80">
    <property type="entry name" value="Kelch-type beta propeller"/>
    <property type="match status" value="2"/>
</dbReference>
<protein>
    <recommendedName>
        <fullName evidence="3">Galactose oxidase</fullName>
    </recommendedName>
</protein>
<dbReference type="SMART" id="SM00612">
    <property type="entry name" value="Kelch"/>
    <property type="match status" value="5"/>
</dbReference>
<dbReference type="InterPro" id="IPR015915">
    <property type="entry name" value="Kelch-typ_b-propeller"/>
</dbReference>
<comment type="caution">
    <text evidence="1">The sequence shown here is derived from an EMBL/GenBank/DDBJ whole genome shotgun (WGS) entry which is preliminary data.</text>
</comment>
<proteinExistence type="predicted"/>
<accession>A0A101TBE8</accession>
<reference evidence="1 2" key="1">
    <citation type="submission" date="2015-10" db="EMBL/GenBank/DDBJ databases">
        <title>Draft genome sequence of Streptomyces griseoruber DSM 40281, type strain for the species Streptomyces griseoruber.</title>
        <authorList>
            <person name="Ruckert C."/>
            <person name="Winkler A."/>
            <person name="Kalinowski J."/>
            <person name="Kampfer P."/>
            <person name="Glaeser S."/>
        </authorList>
    </citation>
    <scope>NUCLEOTIDE SEQUENCE [LARGE SCALE GENOMIC DNA]</scope>
    <source>
        <strain evidence="1 2">DSM 40281</strain>
    </source>
</reference>
<dbReference type="PANTHER" id="PTHR45632:SF26">
    <property type="entry name" value="BTB DOMAIN-CONTAINING PROTEIN"/>
    <property type="match status" value="1"/>
</dbReference>
<evidence type="ECO:0008006" key="3">
    <source>
        <dbReference type="Google" id="ProtNLM"/>
    </source>
</evidence>